<accession>A0AAD7JPG9</accession>
<evidence type="ECO:0000313" key="2">
    <source>
        <dbReference type="Proteomes" id="UP001215598"/>
    </source>
</evidence>
<evidence type="ECO:0000313" key="1">
    <source>
        <dbReference type="EMBL" id="KAJ7767342.1"/>
    </source>
</evidence>
<organism evidence="1 2">
    <name type="scientific">Mycena metata</name>
    <dbReference type="NCBI Taxonomy" id="1033252"/>
    <lineage>
        <taxon>Eukaryota</taxon>
        <taxon>Fungi</taxon>
        <taxon>Dikarya</taxon>
        <taxon>Basidiomycota</taxon>
        <taxon>Agaricomycotina</taxon>
        <taxon>Agaricomycetes</taxon>
        <taxon>Agaricomycetidae</taxon>
        <taxon>Agaricales</taxon>
        <taxon>Marasmiineae</taxon>
        <taxon>Mycenaceae</taxon>
        <taxon>Mycena</taxon>
    </lineage>
</organism>
<proteinExistence type="predicted"/>
<dbReference type="Proteomes" id="UP001215598">
    <property type="component" value="Unassembled WGS sequence"/>
</dbReference>
<protein>
    <submittedName>
        <fullName evidence="1">Uncharacterized protein</fullName>
    </submittedName>
</protein>
<sequence length="185" mass="20492">MCPYCSSPFVLDVQHPQTVLAHLGAHILHDPKVNRNAQPCGLCGGPSRLCRFFLKKSHSAGGGMTVNMEASKGCSNLVKKFNYSTAAKSSSQNSPCSNVQLRCPECDSSEPTVWRYNLRYHLQNDHPQIPITRHAHLWGLSDNENTWMLALLTKIKEGKEKRTKKVKPALAISTAHSSKLALRSV</sequence>
<reference evidence="1" key="1">
    <citation type="submission" date="2023-03" db="EMBL/GenBank/DDBJ databases">
        <title>Massive genome expansion in bonnet fungi (Mycena s.s.) driven by repeated elements and novel gene families across ecological guilds.</title>
        <authorList>
            <consortium name="Lawrence Berkeley National Laboratory"/>
            <person name="Harder C.B."/>
            <person name="Miyauchi S."/>
            <person name="Viragh M."/>
            <person name="Kuo A."/>
            <person name="Thoen E."/>
            <person name="Andreopoulos B."/>
            <person name="Lu D."/>
            <person name="Skrede I."/>
            <person name="Drula E."/>
            <person name="Henrissat B."/>
            <person name="Morin E."/>
            <person name="Kohler A."/>
            <person name="Barry K."/>
            <person name="LaButti K."/>
            <person name="Morin E."/>
            <person name="Salamov A."/>
            <person name="Lipzen A."/>
            <person name="Mereny Z."/>
            <person name="Hegedus B."/>
            <person name="Baldrian P."/>
            <person name="Stursova M."/>
            <person name="Weitz H."/>
            <person name="Taylor A."/>
            <person name="Grigoriev I.V."/>
            <person name="Nagy L.G."/>
            <person name="Martin F."/>
            <person name="Kauserud H."/>
        </authorList>
    </citation>
    <scope>NUCLEOTIDE SEQUENCE</scope>
    <source>
        <strain evidence="1">CBHHK182m</strain>
    </source>
</reference>
<comment type="caution">
    <text evidence="1">The sequence shown here is derived from an EMBL/GenBank/DDBJ whole genome shotgun (WGS) entry which is preliminary data.</text>
</comment>
<gene>
    <name evidence="1" type="ORF">B0H16DRAFT_1308743</name>
</gene>
<name>A0AAD7JPG9_9AGAR</name>
<dbReference type="EMBL" id="JARKIB010000022">
    <property type="protein sequence ID" value="KAJ7767342.1"/>
    <property type="molecule type" value="Genomic_DNA"/>
</dbReference>
<dbReference type="AlphaFoldDB" id="A0AAD7JPG9"/>
<keyword evidence="2" id="KW-1185">Reference proteome</keyword>